<feature type="region of interest" description="Disordered" evidence="1">
    <location>
        <begin position="1"/>
        <end position="22"/>
    </location>
</feature>
<evidence type="ECO:0000313" key="2">
    <source>
        <dbReference type="EMBL" id="EPD12653.1"/>
    </source>
</evidence>
<evidence type="ECO:0000256" key="1">
    <source>
        <dbReference type="SAM" id="MobiDB-lite"/>
    </source>
</evidence>
<dbReference type="Proteomes" id="UP000015462">
    <property type="component" value="Unassembled WGS sequence"/>
</dbReference>
<accession>A0AB33Z0E8</accession>
<name>A0AB33Z0E8_9GAMM</name>
<protein>
    <submittedName>
        <fullName evidence="2">Uncharacterized protein</fullName>
    </submittedName>
</protein>
<organism evidence="2 3">
    <name type="scientific">Cycloclasticus pugetii</name>
    <dbReference type="NCBI Taxonomy" id="34068"/>
    <lineage>
        <taxon>Bacteria</taxon>
        <taxon>Pseudomonadati</taxon>
        <taxon>Pseudomonadota</taxon>
        <taxon>Gammaproteobacteria</taxon>
        <taxon>Thiotrichales</taxon>
        <taxon>Piscirickettsiaceae</taxon>
        <taxon>Cycloclasticus</taxon>
    </lineage>
</organism>
<comment type="caution">
    <text evidence="2">The sequence shown here is derived from an EMBL/GenBank/DDBJ whole genome shotgun (WGS) entry which is preliminary data.</text>
</comment>
<sequence length="86" mass="9474">MSGHDDIAGEHQQTISHIADLHSTDLTSDQDNHLDDDHCCHAGAHLLGLIGLYTKVSLHVAKRDTLAYNLLFQSHQTSPLQRPPLS</sequence>
<dbReference type="AlphaFoldDB" id="A0AB33Z0E8"/>
<proteinExistence type="predicted"/>
<reference evidence="2 3" key="1">
    <citation type="journal article" date="2013" name="Genome Announc.">
        <title>Genome Sequence of the Pyrene- and Fluoranthene-Degrading Bacterium Cycloclasticus sp. Strain PY97M.</title>
        <authorList>
            <person name="Cui Z."/>
            <person name="Xu G."/>
            <person name="Li Q."/>
            <person name="Gao W."/>
            <person name="Zheng L."/>
        </authorList>
    </citation>
    <scope>NUCLEOTIDE SEQUENCE [LARGE SCALE GENOMIC DNA]</scope>
    <source>
        <strain evidence="2 3">PY97M</strain>
    </source>
</reference>
<keyword evidence="3" id="KW-1185">Reference proteome</keyword>
<dbReference type="EMBL" id="ASHL01000007">
    <property type="protein sequence ID" value="EPD12653.1"/>
    <property type="molecule type" value="Genomic_DNA"/>
</dbReference>
<dbReference type="RefSeq" id="WP_016390670.1">
    <property type="nucleotide sequence ID" value="NZ_JBLWZB010000003.1"/>
</dbReference>
<evidence type="ECO:0000313" key="3">
    <source>
        <dbReference type="Proteomes" id="UP000015462"/>
    </source>
</evidence>
<gene>
    <name evidence="2" type="ORF">L196_08609</name>
</gene>